<dbReference type="InterPro" id="IPR054059">
    <property type="entry name" value="MORF/ORRM1/DAG-like_MORF"/>
</dbReference>
<feature type="non-terminal residue" evidence="4">
    <location>
        <position position="1"/>
    </location>
</feature>
<gene>
    <name evidence="4" type="ORF">SDJN03_13460</name>
</gene>
<comment type="caution">
    <text evidence="4">The sequence shown here is derived from an EMBL/GenBank/DDBJ whole genome shotgun (WGS) entry which is preliminary data.</text>
</comment>
<feature type="domain" description="MORF/ORRM1/DAG-like MORF" evidence="3">
    <location>
        <begin position="107"/>
        <end position="177"/>
    </location>
</feature>
<keyword evidence="2" id="KW-0809">Transit peptide</keyword>
<evidence type="ECO:0000259" key="3">
    <source>
        <dbReference type="Pfam" id="PF21864"/>
    </source>
</evidence>
<organism evidence="4 5">
    <name type="scientific">Cucurbita argyrosperma subsp. sororia</name>
    <dbReference type="NCBI Taxonomy" id="37648"/>
    <lineage>
        <taxon>Eukaryota</taxon>
        <taxon>Viridiplantae</taxon>
        <taxon>Streptophyta</taxon>
        <taxon>Embryophyta</taxon>
        <taxon>Tracheophyta</taxon>
        <taxon>Spermatophyta</taxon>
        <taxon>Magnoliopsida</taxon>
        <taxon>eudicotyledons</taxon>
        <taxon>Gunneridae</taxon>
        <taxon>Pentapetalae</taxon>
        <taxon>rosids</taxon>
        <taxon>fabids</taxon>
        <taxon>Cucurbitales</taxon>
        <taxon>Cucurbitaceae</taxon>
        <taxon>Cucurbiteae</taxon>
        <taxon>Cucurbita</taxon>
    </lineage>
</organism>
<keyword evidence="5" id="KW-1185">Reference proteome</keyword>
<proteinExistence type="predicted"/>
<dbReference type="AlphaFoldDB" id="A0AAV6NB16"/>
<evidence type="ECO:0000313" key="5">
    <source>
        <dbReference type="Proteomes" id="UP000685013"/>
    </source>
</evidence>
<evidence type="ECO:0000256" key="2">
    <source>
        <dbReference type="ARBA" id="ARBA00022946"/>
    </source>
</evidence>
<dbReference type="PANTHER" id="PTHR31346:SF1">
    <property type="entry name" value="MULTIPLE ORGANELLAR RNA EDITING FACTOR 3, MITOCHONDRIAL"/>
    <property type="match status" value="1"/>
</dbReference>
<keyword evidence="1" id="KW-0507">mRNA processing</keyword>
<protein>
    <submittedName>
        <fullName evidence="4">Multiple organellar RNA editing factor 3, mitochondrial</fullName>
    </submittedName>
</protein>
<dbReference type="Pfam" id="PF21864">
    <property type="entry name" value="MORF_dom"/>
    <property type="match status" value="1"/>
</dbReference>
<dbReference type="Proteomes" id="UP000685013">
    <property type="component" value="Chromosome 8"/>
</dbReference>
<reference evidence="4 5" key="1">
    <citation type="journal article" date="2021" name="Hortic Res">
        <title>The domestication of Cucurbita argyrosperma as revealed by the genome of its wild relative.</title>
        <authorList>
            <person name="Barrera-Redondo J."/>
            <person name="Sanchez-de la Vega G."/>
            <person name="Aguirre-Liguori J.A."/>
            <person name="Castellanos-Morales G."/>
            <person name="Gutierrez-Guerrero Y.T."/>
            <person name="Aguirre-Dugua X."/>
            <person name="Aguirre-Planter E."/>
            <person name="Tenaillon M.I."/>
            <person name="Lira-Saade R."/>
            <person name="Eguiarte L.E."/>
        </authorList>
    </citation>
    <scope>NUCLEOTIDE SEQUENCE [LARGE SCALE GENOMIC DNA]</scope>
    <source>
        <strain evidence="4">JBR-2021</strain>
    </source>
</reference>
<accession>A0AAV6NB16</accession>
<sequence length="220" mass="24980">MSLRDGEIKAPQADQVAAIAKPSGTAEQPPWKMRENPVNRSNLLNQEFATSTYLYSCGQGSKSLLNPFNLPVRFKTWGSGCSPLNDPSPNWINRPPKETILLDGCEYEHRLIVMEFPNDPKPTEEEMVNSYVKTLAAVVGRHRIKNGFEEEARKEIYSVSTSTYTGFGALIREELSYTAILCVFVNWQAFYGFYLIHISMFQTQVICLLLERSSPETTKW</sequence>
<dbReference type="GO" id="GO:0016554">
    <property type="term" value="P:cytidine to uridine editing"/>
    <property type="evidence" value="ECO:0007669"/>
    <property type="project" value="InterPro"/>
</dbReference>
<dbReference type="GO" id="GO:0005739">
    <property type="term" value="C:mitochondrion"/>
    <property type="evidence" value="ECO:0007669"/>
    <property type="project" value="TreeGrafter"/>
</dbReference>
<evidence type="ECO:0000313" key="4">
    <source>
        <dbReference type="EMBL" id="KAG6593984.1"/>
    </source>
</evidence>
<dbReference type="EMBL" id="JAGKQH010000008">
    <property type="protein sequence ID" value="KAG6593984.1"/>
    <property type="molecule type" value="Genomic_DNA"/>
</dbReference>
<name>A0AAV6NB16_9ROSI</name>
<dbReference type="InterPro" id="IPR039206">
    <property type="entry name" value="MORF/ORRM1/DAG-like"/>
</dbReference>
<evidence type="ECO:0000256" key="1">
    <source>
        <dbReference type="ARBA" id="ARBA00022664"/>
    </source>
</evidence>
<dbReference type="GO" id="GO:0080156">
    <property type="term" value="P:mitochondrial mRNA modification"/>
    <property type="evidence" value="ECO:0007669"/>
    <property type="project" value="TreeGrafter"/>
</dbReference>
<dbReference type="PANTHER" id="PTHR31346">
    <property type="entry name" value="MULTIPLE ORGANELLAR RNA EDITING FACTOR 2, CHLOROPLASTIC-RELATED-RELATED"/>
    <property type="match status" value="1"/>
</dbReference>
<dbReference type="GO" id="GO:0006397">
    <property type="term" value="P:mRNA processing"/>
    <property type="evidence" value="ECO:0007669"/>
    <property type="project" value="UniProtKB-KW"/>
</dbReference>